<dbReference type="InterPro" id="IPR013320">
    <property type="entry name" value="ConA-like_dom_sf"/>
</dbReference>
<evidence type="ECO:0000256" key="7">
    <source>
        <dbReference type="SAM" id="SignalP"/>
    </source>
</evidence>
<evidence type="ECO:0000256" key="2">
    <source>
        <dbReference type="ARBA" id="ARBA00022692"/>
    </source>
</evidence>
<dbReference type="GO" id="GO:0005789">
    <property type="term" value="C:endoplasmic reticulum membrane"/>
    <property type="evidence" value="ECO:0007669"/>
    <property type="project" value="TreeGrafter"/>
</dbReference>
<dbReference type="GO" id="GO:0030134">
    <property type="term" value="C:COPII-coated ER to Golgi transport vesicle"/>
    <property type="evidence" value="ECO:0007669"/>
    <property type="project" value="TreeGrafter"/>
</dbReference>
<gene>
    <name evidence="9" type="ORF">BDN70DRAFT_878845</name>
</gene>
<keyword evidence="4 6" id="KW-1133">Transmembrane helix</keyword>
<keyword evidence="5 6" id="KW-0472">Membrane</keyword>
<dbReference type="Proteomes" id="UP000807469">
    <property type="component" value="Unassembled WGS sequence"/>
</dbReference>
<reference evidence="9" key="1">
    <citation type="submission" date="2020-11" db="EMBL/GenBank/DDBJ databases">
        <authorList>
            <consortium name="DOE Joint Genome Institute"/>
            <person name="Ahrendt S."/>
            <person name="Riley R."/>
            <person name="Andreopoulos W."/>
            <person name="Labutti K."/>
            <person name="Pangilinan J."/>
            <person name="Ruiz-Duenas F.J."/>
            <person name="Barrasa J.M."/>
            <person name="Sanchez-Garcia M."/>
            <person name="Camarero S."/>
            <person name="Miyauchi S."/>
            <person name="Serrano A."/>
            <person name="Linde D."/>
            <person name="Babiker R."/>
            <person name="Drula E."/>
            <person name="Ayuso-Fernandez I."/>
            <person name="Pacheco R."/>
            <person name="Padilla G."/>
            <person name="Ferreira P."/>
            <person name="Barriuso J."/>
            <person name="Kellner H."/>
            <person name="Castanera R."/>
            <person name="Alfaro M."/>
            <person name="Ramirez L."/>
            <person name="Pisabarro A.G."/>
            <person name="Kuo A."/>
            <person name="Tritt A."/>
            <person name="Lipzen A."/>
            <person name="He G."/>
            <person name="Yan M."/>
            <person name="Ng V."/>
            <person name="Cullen D."/>
            <person name="Martin F."/>
            <person name="Rosso M.-N."/>
            <person name="Henrissat B."/>
            <person name="Hibbett D."/>
            <person name="Martinez A.T."/>
            <person name="Grigoriev I.V."/>
        </authorList>
    </citation>
    <scope>NUCLEOTIDE SEQUENCE</scope>
    <source>
        <strain evidence="9">CIRM-BRFM 674</strain>
    </source>
</reference>
<keyword evidence="3 7" id="KW-0732">Signal</keyword>
<keyword evidence="2 6" id="KW-0812">Transmembrane</keyword>
<comment type="caution">
    <text evidence="9">The sequence shown here is derived from an EMBL/GenBank/DDBJ whole genome shotgun (WGS) entry which is preliminary data.</text>
</comment>
<accession>A0A9P5Z0W5</accession>
<dbReference type="PANTHER" id="PTHR12223:SF45">
    <property type="entry name" value="RE50040P"/>
    <property type="match status" value="1"/>
</dbReference>
<dbReference type="EMBL" id="MU155214">
    <property type="protein sequence ID" value="KAF9479358.1"/>
    <property type="molecule type" value="Genomic_DNA"/>
</dbReference>
<keyword evidence="10" id="KW-1185">Reference proteome</keyword>
<dbReference type="SUPFAM" id="SSF49899">
    <property type="entry name" value="Concanavalin A-like lectins/glucanases"/>
    <property type="match status" value="1"/>
</dbReference>
<dbReference type="InterPro" id="IPR005052">
    <property type="entry name" value="Lectin_leg"/>
</dbReference>
<feature type="signal peptide" evidence="7">
    <location>
        <begin position="1"/>
        <end position="28"/>
    </location>
</feature>
<dbReference type="GO" id="GO:0005537">
    <property type="term" value="F:D-mannose binding"/>
    <property type="evidence" value="ECO:0007669"/>
    <property type="project" value="TreeGrafter"/>
</dbReference>
<dbReference type="GO" id="GO:0006888">
    <property type="term" value="P:endoplasmic reticulum to Golgi vesicle-mediated transport"/>
    <property type="evidence" value="ECO:0007669"/>
    <property type="project" value="TreeGrafter"/>
</dbReference>
<dbReference type="PANTHER" id="PTHR12223">
    <property type="entry name" value="VESICULAR MANNOSE-BINDING LECTIN"/>
    <property type="match status" value="1"/>
</dbReference>
<dbReference type="GO" id="GO:0000139">
    <property type="term" value="C:Golgi membrane"/>
    <property type="evidence" value="ECO:0007669"/>
    <property type="project" value="TreeGrafter"/>
</dbReference>
<protein>
    <recommendedName>
        <fullName evidence="8">L-type lectin-like domain-containing protein</fullName>
    </recommendedName>
</protein>
<evidence type="ECO:0000256" key="6">
    <source>
        <dbReference type="SAM" id="Phobius"/>
    </source>
</evidence>
<dbReference type="AlphaFoldDB" id="A0A9P5Z0W5"/>
<dbReference type="CDD" id="cd07308">
    <property type="entry name" value="lectin_leg-like"/>
    <property type="match status" value="1"/>
</dbReference>
<feature type="transmembrane region" description="Helical" evidence="6">
    <location>
        <begin position="299"/>
        <end position="320"/>
    </location>
</feature>
<comment type="subcellular location">
    <subcellularLocation>
        <location evidence="1">Membrane</location>
        <topology evidence="1">Single-pass type I membrane protein</topology>
    </subcellularLocation>
</comment>
<name>A0A9P5Z0W5_9AGAR</name>
<dbReference type="OrthoDB" id="270293at2759"/>
<evidence type="ECO:0000259" key="8">
    <source>
        <dbReference type="PROSITE" id="PS51328"/>
    </source>
</evidence>
<evidence type="ECO:0000256" key="3">
    <source>
        <dbReference type="ARBA" id="ARBA00022729"/>
    </source>
</evidence>
<evidence type="ECO:0000256" key="1">
    <source>
        <dbReference type="ARBA" id="ARBA00004479"/>
    </source>
</evidence>
<dbReference type="InterPro" id="IPR051136">
    <property type="entry name" value="Intracellular_Lectin-GPT"/>
</dbReference>
<organism evidence="9 10">
    <name type="scientific">Pholiota conissans</name>
    <dbReference type="NCBI Taxonomy" id="109636"/>
    <lineage>
        <taxon>Eukaryota</taxon>
        <taxon>Fungi</taxon>
        <taxon>Dikarya</taxon>
        <taxon>Basidiomycota</taxon>
        <taxon>Agaricomycotina</taxon>
        <taxon>Agaricomycetes</taxon>
        <taxon>Agaricomycetidae</taxon>
        <taxon>Agaricales</taxon>
        <taxon>Agaricineae</taxon>
        <taxon>Strophariaceae</taxon>
        <taxon>Pholiota</taxon>
    </lineage>
</organism>
<evidence type="ECO:0000313" key="10">
    <source>
        <dbReference type="Proteomes" id="UP000807469"/>
    </source>
</evidence>
<dbReference type="GO" id="GO:0005793">
    <property type="term" value="C:endoplasmic reticulum-Golgi intermediate compartment"/>
    <property type="evidence" value="ECO:0007669"/>
    <property type="project" value="TreeGrafter"/>
</dbReference>
<evidence type="ECO:0000313" key="9">
    <source>
        <dbReference type="EMBL" id="KAF9479358.1"/>
    </source>
</evidence>
<evidence type="ECO:0000256" key="5">
    <source>
        <dbReference type="ARBA" id="ARBA00023136"/>
    </source>
</evidence>
<dbReference type="Gene3D" id="2.60.120.200">
    <property type="match status" value="1"/>
</dbReference>
<feature type="chain" id="PRO_5040105532" description="L-type lectin-like domain-containing protein" evidence="7">
    <location>
        <begin position="29"/>
        <end position="366"/>
    </location>
</feature>
<dbReference type="PROSITE" id="PS51328">
    <property type="entry name" value="L_LECTIN_LIKE"/>
    <property type="match status" value="1"/>
</dbReference>
<dbReference type="Pfam" id="PF03388">
    <property type="entry name" value="Lectin_leg-like"/>
    <property type="match status" value="1"/>
</dbReference>
<feature type="domain" description="L-type lectin-like" evidence="8">
    <location>
        <begin position="44"/>
        <end position="267"/>
    </location>
</feature>
<sequence>MFLRCSSIASVALSLLSFSSLFVGTALAAADDKTRLGNNTIDRTLQLRTHSIYAPYIDQDLQNRWWDFGADAYVNTNKYIRLTRNRPSQMGWLWSRLALTAFNFVIEVEFKISGDPSHLYGDGLAMWLTKDRAVEGPVFGSKDQFTGLGIFLDTYANEKHTYSFPRIVGILGDGQKKYDFARDGDGQEIGSCSANFRRTNVATKLKVTFVKDAFLDVKIQYKAWDDWTDCFRVEKVQLPTNPFIGFSAMTGDVSDAHDIIAINSYSAILSPPESAPNKHKKTSIFASAHPDATPGSGTWLGFLFKLILLGGVVAGGYYGWKEYQRRQRYGGFGGGMGGGMGGGGGAYGMRSAGVGGGFGDYGGKRY</sequence>
<evidence type="ECO:0000256" key="4">
    <source>
        <dbReference type="ARBA" id="ARBA00022989"/>
    </source>
</evidence>
<proteinExistence type="predicted"/>